<evidence type="ECO:0000313" key="3">
    <source>
        <dbReference type="Proteomes" id="UP000815325"/>
    </source>
</evidence>
<comment type="caution">
    <text evidence="2">The sequence shown here is derived from an EMBL/GenBank/DDBJ whole genome shotgun (WGS) entry which is preliminary data.</text>
</comment>
<evidence type="ECO:0000256" key="1">
    <source>
        <dbReference type="SAM" id="MobiDB-lite"/>
    </source>
</evidence>
<evidence type="ECO:0000313" key="2">
    <source>
        <dbReference type="EMBL" id="KAF5839247.1"/>
    </source>
</evidence>
<dbReference type="EMBL" id="MU069550">
    <property type="protein sequence ID" value="KAF5839247.1"/>
    <property type="molecule type" value="Genomic_DNA"/>
</dbReference>
<dbReference type="Proteomes" id="UP000815325">
    <property type="component" value="Unassembled WGS sequence"/>
</dbReference>
<feature type="compositionally biased region" description="Low complexity" evidence="1">
    <location>
        <begin position="46"/>
        <end position="63"/>
    </location>
</feature>
<gene>
    <name evidence="2" type="ORF">DUNSADRAFT_1281</name>
</gene>
<feature type="region of interest" description="Disordered" evidence="1">
    <location>
        <begin position="1"/>
        <end position="20"/>
    </location>
</feature>
<accession>A0ABQ7GXF1</accession>
<proteinExistence type="predicted"/>
<reference evidence="2" key="1">
    <citation type="submission" date="2017-08" db="EMBL/GenBank/DDBJ databases">
        <authorList>
            <person name="Polle J.E."/>
            <person name="Barry K."/>
            <person name="Cushman J."/>
            <person name="Schmutz J."/>
            <person name="Tran D."/>
            <person name="Hathwaick L.T."/>
            <person name="Yim W.C."/>
            <person name="Jenkins J."/>
            <person name="Mckie-Krisberg Z.M."/>
            <person name="Prochnik S."/>
            <person name="Lindquist E."/>
            <person name="Dockter R.B."/>
            <person name="Adam C."/>
            <person name="Molina H."/>
            <person name="Bunkerborg J."/>
            <person name="Jin E."/>
            <person name="Buchheim M."/>
            <person name="Magnuson J."/>
        </authorList>
    </citation>
    <scope>NUCLEOTIDE SEQUENCE</scope>
    <source>
        <strain evidence="2">CCAP 19/18</strain>
    </source>
</reference>
<name>A0ABQ7GXF1_DUNSA</name>
<feature type="region of interest" description="Disordered" evidence="1">
    <location>
        <begin position="46"/>
        <end position="76"/>
    </location>
</feature>
<sequence>MGYSDKKPLSPAARQVQNASLKLQQHSAKLAAQLRELEREEMEIVRAQQVHQSQKQLPSQQQAPPKPRPIPQPAGKEERWLREMFQAVFPDLGSFRSWGTATKVASMSTSLSLSLAFFGAVWYMSKGYERAQNPPEEHRAREA</sequence>
<protein>
    <submittedName>
        <fullName evidence="2">Uncharacterized protein</fullName>
    </submittedName>
</protein>
<organism evidence="2 3">
    <name type="scientific">Dunaliella salina</name>
    <name type="common">Green alga</name>
    <name type="synonym">Protococcus salinus</name>
    <dbReference type="NCBI Taxonomy" id="3046"/>
    <lineage>
        <taxon>Eukaryota</taxon>
        <taxon>Viridiplantae</taxon>
        <taxon>Chlorophyta</taxon>
        <taxon>core chlorophytes</taxon>
        <taxon>Chlorophyceae</taxon>
        <taxon>CS clade</taxon>
        <taxon>Chlamydomonadales</taxon>
        <taxon>Dunaliellaceae</taxon>
        <taxon>Dunaliella</taxon>
    </lineage>
</organism>
<keyword evidence="3" id="KW-1185">Reference proteome</keyword>